<dbReference type="PANTHER" id="PTHR45586:SF1">
    <property type="entry name" value="LIPOPOLYSACCHARIDE ASSEMBLY PROTEIN B"/>
    <property type="match status" value="1"/>
</dbReference>
<dbReference type="STRING" id="395493.BegalDRAFT_2071"/>
<dbReference type="Proteomes" id="UP000005744">
    <property type="component" value="Unassembled WGS sequence"/>
</dbReference>
<evidence type="ECO:0000256" key="1">
    <source>
        <dbReference type="ARBA" id="ARBA00022737"/>
    </source>
</evidence>
<dbReference type="PROSITE" id="PS50005">
    <property type="entry name" value="TPR"/>
    <property type="match status" value="1"/>
</dbReference>
<evidence type="ECO:0000256" key="3">
    <source>
        <dbReference type="PROSITE-ProRule" id="PRU00339"/>
    </source>
</evidence>
<feature type="compositionally biased region" description="Basic and acidic residues" evidence="4">
    <location>
        <begin position="145"/>
        <end position="160"/>
    </location>
</feature>
<sequence length="313" mass="34264">MSIPYQSALIISLLGILSYSTPSLAWQLQFQNADQQAQQAFIAGDYARAAQLFTDDYNRGVAFYRAGDYDNAIKAFASVTHTEQIVSAEYNLGNTYFQRGEYDKALLSYQKVLGADPDNADAKHNLALTYQRLEKPQLPQGSGAEKAEQAQEEGKKRGGELNEGQESQENKADKDASGGKDKEGQGQSGQQGDLSSPQGQNNPPPTEATTDKQRDGGDTPLTQQANAPQPTEPPKNGNSEEPEKTAEQGQETDNPTEQATASSFASQANQRYEAEMLANILLNRVLDNPAQLLQQQFQLDTKKSQLSKPQQTW</sequence>
<reference evidence="5 6" key="1">
    <citation type="submission" date="2011-11" db="EMBL/GenBank/DDBJ databases">
        <title>Improved High-Quality Draft sequence of Beggiatoa alba B18lD.</title>
        <authorList>
            <consortium name="US DOE Joint Genome Institute"/>
            <person name="Lucas S."/>
            <person name="Han J."/>
            <person name="Lapidus A."/>
            <person name="Cheng J.-F."/>
            <person name="Goodwin L."/>
            <person name="Pitluck S."/>
            <person name="Peters L."/>
            <person name="Mikhailova N."/>
            <person name="Held B."/>
            <person name="Detter J.C."/>
            <person name="Han C."/>
            <person name="Tapia R."/>
            <person name="Land M."/>
            <person name="Hauser L."/>
            <person name="Kyrpides N."/>
            <person name="Ivanova N."/>
            <person name="Pagani I."/>
            <person name="Samuel K."/>
            <person name="Teske A."/>
            <person name="Mueller J."/>
            <person name="Woyke T."/>
        </authorList>
    </citation>
    <scope>NUCLEOTIDE SEQUENCE [LARGE SCALE GENOMIC DNA]</scope>
    <source>
        <strain evidence="5 6">B18LD</strain>
    </source>
</reference>
<dbReference type="EMBL" id="JH600070">
    <property type="protein sequence ID" value="EIJ42936.1"/>
    <property type="molecule type" value="Genomic_DNA"/>
</dbReference>
<keyword evidence="2 3" id="KW-0802">TPR repeat</keyword>
<dbReference type="Pfam" id="PF13174">
    <property type="entry name" value="TPR_6"/>
    <property type="match status" value="1"/>
</dbReference>
<evidence type="ECO:0000313" key="5">
    <source>
        <dbReference type="EMBL" id="EIJ42936.1"/>
    </source>
</evidence>
<gene>
    <name evidence="5" type="ORF">BegalDRAFT_2071</name>
</gene>
<dbReference type="InterPro" id="IPR051012">
    <property type="entry name" value="CellSynth/LPSAsmb/PSIAsmb"/>
</dbReference>
<dbReference type="PROSITE" id="PS50293">
    <property type="entry name" value="TPR_REGION"/>
    <property type="match status" value="1"/>
</dbReference>
<dbReference type="HOGENOM" id="CLU_887582_0_0_6"/>
<keyword evidence="1" id="KW-0677">Repeat</keyword>
<feature type="compositionally biased region" description="Polar residues" evidence="4">
    <location>
        <begin position="247"/>
        <end position="267"/>
    </location>
</feature>
<evidence type="ECO:0000256" key="2">
    <source>
        <dbReference type="ARBA" id="ARBA00022803"/>
    </source>
</evidence>
<accession>I3CH43</accession>
<dbReference type="Gene3D" id="1.25.40.10">
    <property type="entry name" value="Tetratricopeptide repeat domain"/>
    <property type="match status" value="1"/>
</dbReference>
<proteinExistence type="predicted"/>
<organism evidence="5 6">
    <name type="scientific">Beggiatoa alba B18LD</name>
    <dbReference type="NCBI Taxonomy" id="395493"/>
    <lineage>
        <taxon>Bacteria</taxon>
        <taxon>Pseudomonadati</taxon>
        <taxon>Pseudomonadota</taxon>
        <taxon>Gammaproteobacteria</taxon>
        <taxon>Thiotrichales</taxon>
        <taxon>Thiotrichaceae</taxon>
        <taxon>Beggiatoa</taxon>
    </lineage>
</organism>
<dbReference type="InterPro" id="IPR019734">
    <property type="entry name" value="TPR_rpt"/>
</dbReference>
<feature type="region of interest" description="Disordered" evidence="4">
    <location>
        <begin position="134"/>
        <end position="267"/>
    </location>
</feature>
<dbReference type="PANTHER" id="PTHR45586">
    <property type="entry name" value="TPR REPEAT-CONTAINING PROTEIN PA4667"/>
    <property type="match status" value="1"/>
</dbReference>
<dbReference type="eggNOG" id="COG0457">
    <property type="taxonomic scope" value="Bacteria"/>
</dbReference>
<dbReference type="InterPro" id="IPR011990">
    <property type="entry name" value="TPR-like_helical_dom_sf"/>
</dbReference>
<dbReference type="OrthoDB" id="9807628at2"/>
<feature type="repeat" description="TPR" evidence="3">
    <location>
        <begin position="86"/>
        <end position="119"/>
    </location>
</feature>
<evidence type="ECO:0000313" key="6">
    <source>
        <dbReference type="Proteomes" id="UP000005744"/>
    </source>
</evidence>
<dbReference type="RefSeq" id="WP_002686190.1">
    <property type="nucleotide sequence ID" value="NZ_JH600070.1"/>
</dbReference>
<feature type="compositionally biased region" description="Basic and acidic residues" evidence="4">
    <location>
        <begin position="168"/>
        <end position="184"/>
    </location>
</feature>
<keyword evidence="6" id="KW-1185">Reference proteome</keyword>
<protein>
    <submittedName>
        <fullName evidence="5">Tetratricopeptide repeat protein</fullName>
    </submittedName>
</protein>
<dbReference type="SUPFAM" id="SSF48452">
    <property type="entry name" value="TPR-like"/>
    <property type="match status" value="1"/>
</dbReference>
<feature type="compositionally biased region" description="Low complexity" evidence="4">
    <location>
        <begin position="188"/>
        <end position="200"/>
    </location>
</feature>
<evidence type="ECO:0000256" key="4">
    <source>
        <dbReference type="SAM" id="MobiDB-lite"/>
    </source>
</evidence>
<name>I3CH43_9GAMM</name>
<dbReference type="SMART" id="SM00028">
    <property type="entry name" value="TPR"/>
    <property type="match status" value="1"/>
</dbReference>
<dbReference type="Pfam" id="PF13414">
    <property type="entry name" value="TPR_11"/>
    <property type="match status" value="1"/>
</dbReference>
<dbReference type="AlphaFoldDB" id="I3CH43"/>
<feature type="compositionally biased region" description="Polar residues" evidence="4">
    <location>
        <begin position="220"/>
        <end position="229"/>
    </location>
</feature>